<dbReference type="AlphaFoldDB" id="A0A9X2G1S4"/>
<feature type="domain" description="RNA polymerase sigma-70 region 2" evidence="7">
    <location>
        <begin position="12"/>
        <end position="72"/>
    </location>
</feature>
<dbReference type="InterPro" id="IPR052704">
    <property type="entry name" value="ECF_Sigma-70_Domain"/>
</dbReference>
<dbReference type="GO" id="GO:0003677">
    <property type="term" value="F:DNA binding"/>
    <property type="evidence" value="ECO:0007669"/>
    <property type="project" value="InterPro"/>
</dbReference>
<dbReference type="GO" id="GO:0006352">
    <property type="term" value="P:DNA-templated transcription initiation"/>
    <property type="evidence" value="ECO:0007669"/>
    <property type="project" value="InterPro"/>
</dbReference>
<evidence type="ECO:0000313" key="9">
    <source>
        <dbReference type="EMBL" id="MCP2265465.1"/>
    </source>
</evidence>
<dbReference type="InterPro" id="IPR032710">
    <property type="entry name" value="NTF2-like_dom_sf"/>
</dbReference>
<comment type="subunit">
    <text evidence="2">Interacts transiently with the RNA polymerase catalytic core formed by RpoA, RpoB, RpoC and RpoZ (2 alpha, 1 beta, 1 beta' and 1 omega subunit) to form the RNA polymerase holoenzyme that can initiate transcription.</text>
</comment>
<keyword evidence="10" id="KW-1185">Reference proteome</keyword>
<dbReference type="SUPFAM" id="SSF54427">
    <property type="entry name" value="NTF2-like"/>
    <property type="match status" value="1"/>
</dbReference>
<keyword evidence="4" id="KW-0731">Sigma factor</keyword>
<dbReference type="PANTHER" id="PTHR30173">
    <property type="entry name" value="SIGMA 19 FACTOR"/>
    <property type="match status" value="1"/>
</dbReference>
<dbReference type="InterPro" id="IPR036388">
    <property type="entry name" value="WH-like_DNA-bd_sf"/>
</dbReference>
<evidence type="ECO:0000313" key="10">
    <source>
        <dbReference type="Proteomes" id="UP001139493"/>
    </source>
</evidence>
<proteinExistence type="inferred from homology"/>
<evidence type="ECO:0000259" key="8">
    <source>
        <dbReference type="Pfam" id="PF08281"/>
    </source>
</evidence>
<dbReference type="Proteomes" id="UP001139493">
    <property type="component" value="Unassembled WGS sequence"/>
</dbReference>
<evidence type="ECO:0000256" key="3">
    <source>
        <dbReference type="ARBA" id="ARBA00023015"/>
    </source>
</evidence>
<dbReference type="Pfam" id="PF08281">
    <property type="entry name" value="Sigma70_r4_2"/>
    <property type="match status" value="1"/>
</dbReference>
<gene>
    <name evidence="9" type="ORF">APR03_002821</name>
</gene>
<reference evidence="9" key="1">
    <citation type="submission" date="2022-06" db="EMBL/GenBank/DDBJ databases">
        <title>Genomic Encyclopedia of Archaeal and Bacterial Type Strains, Phase II (KMG-II): from individual species to whole genera.</title>
        <authorList>
            <person name="Goeker M."/>
        </authorList>
    </citation>
    <scope>NUCLEOTIDE SEQUENCE</scope>
    <source>
        <strain evidence="9">DSM 26652</strain>
    </source>
</reference>
<name>A0A9X2G1S4_9MICO</name>
<keyword evidence="3" id="KW-0805">Transcription regulation</keyword>
<dbReference type="SUPFAM" id="SSF88659">
    <property type="entry name" value="Sigma3 and sigma4 domains of RNA polymerase sigma factors"/>
    <property type="match status" value="1"/>
</dbReference>
<dbReference type="SUPFAM" id="SSF88946">
    <property type="entry name" value="Sigma2 domain of RNA polymerase sigma factors"/>
    <property type="match status" value="1"/>
</dbReference>
<dbReference type="Gene3D" id="1.10.10.10">
    <property type="entry name" value="Winged helix-like DNA-binding domain superfamily/Winged helix DNA-binding domain"/>
    <property type="match status" value="1"/>
</dbReference>
<feature type="domain" description="RNA polymerase sigma factor 70 region 4 type 2" evidence="8">
    <location>
        <begin position="117"/>
        <end position="168"/>
    </location>
</feature>
<comment type="caution">
    <text evidence="9">The sequence shown here is derived from an EMBL/GenBank/DDBJ whole genome shotgun (WGS) entry which is preliminary data.</text>
</comment>
<dbReference type="InterPro" id="IPR007627">
    <property type="entry name" value="RNA_pol_sigma70_r2"/>
</dbReference>
<dbReference type="NCBIfam" id="TIGR02937">
    <property type="entry name" value="sigma70-ECF"/>
    <property type="match status" value="1"/>
</dbReference>
<feature type="region of interest" description="Disordered" evidence="6">
    <location>
        <begin position="167"/>
        <end position="187"/>
    </location>
</feature>
<dbReference type="InterPro" id="IPR013324">
    <property type="entry name" value="RNA_pol_sigma_r3/r4-like"/>
</dbReference>
<dbReference type="InterPro" id="IPR014284">
    <property type="entry name" value="RNA_pol_sigma-70_dom"/>
</dbReference>
<accession>A0A9X2G1S4</accession>
<dbReference type="GO" id="GO:0016987">
    <property type="term" value="F:sigma factor activity"/>
    <property type="evidence" value="ECO:0007669"/>
    <property type="project" value="UniProtKB-KW"/>
</dbReference>
<evidence type="ECO:0000256" key="2">
    <source>
        <dbReference type="ARBA" id="ARBA00011344"/>
    </source>
</evidence>
<evidence type="ECO:0000256" key="1">
    <source>
        <dbReference type="ARBA" id="ARBA00010641"/>
    </source>
</evidence>
<dbReference type="RefSeq" id="WP_253836618.1">
    <property type="nucleotide sequence ID" value="NZ_JAMTCS010000008.1"/>
</dbReference>
<evidence type="ECO:0000256" key="4">
    <source>
        <dbReference type="ARBA" id="ARBA00023082"/>
    </source>
</evidence>
<dbReference type="Gene3D" id="3.10.450.50">
    <property type="match status" value="1"/>
</dbReference>
<dbReference type="EMBL" id="JAMTCS010000008">
    <property type="protein sequence ID" value="MCP2265465.1"/>
    <property type="molecule type" value="Genomic_DNA"/>
</dbReference>
<sequence length="345" mass="36708">MTSPALDDAALDRLRPLAFSVAYRMLGSVAEAEDVVQEALTRVAQAEDVRNPDAFVTTVTTRLAIDVLRSARVRRESYVGEWLPEPLVGPVHLPVAMAAPPPDAAGHAELADDLSTAFLVLLETLTPTERAAFLLHDVLGFPHREAADVIGTTEVAARQLASRARRRIAERRTAPAGPARPAGTTTPRAEELVTRFLAACEDGAVEAFLELLAQDVVLTGDSGGNVPPGMSVTKPVAGRVAVARLLAGFMKRGAPLHFERALVGGAPGLLIMADDAVGGGLIGTWSFEVTEAAEPGSDVRLVAIRGVLNPEKLRHLGPLADLSRMREWLTSSRSRTRPAPRARTT</sequence>
<dbReference type="InterPro" id="IPR013249">
    <property type="entry name" value="RNA_pol_sigma70_r4_t2"/>
</dbReference>
<feature type="compositionally biased region" description="Low complexity" evidence="6">
    <location>
        <begin position="174"/>
        <end position="187"/>
    </location>
</feature>
<dbReference type="Pfam" id="PF04542">
    <property type="entry name" value="Sigma70_r2"/>
    <property type="match status" value="1"/>
</dbReference>
<dbReference type="Gene3D" id="1.10.1740.10">
    <property type="match status" value="1"/>
</dbReference>
<keyword evidence="5" id="KW-0804">Transcription</keyword>
<evidence type="ECO:0000256" key="6">
    <source>
        <dbReference type="SAM" id="MobiDB-lite"/>
    </source>
</evidence>
<evidence type="ECO:0000256" key="5">
    <source>
        <dbReference type="ARBA" id="ARBA00023163"/>
    </source>
</evidence>
<evidence type="ECO:0000259" key="7">
    <source>
        <dbReference type="Pfam" id="PF04542"/>
    </source>
</evidence>
<dbReference type="PANTHER" id="PTHR30173:SF36">
    <property type="entry name" value="ECF RNA POLYMERASE SIGMA FACTOR SIGJ"/>
    <property type="match status" value="1"/>
</dbReference>
<protein>
    <submittedName>
        <fullName evidence="9">RNA polymerase sigma-70 factor, ECF subfamily</fullName>
    </submittedName>
</protein>
<dbReference type="InterPro" id="IPR013325">
    <property type="entry name" value="RNA_pol_sigma_r2"/>
</dbReference>
<comment type="similarity">
    <text evidence="1">Belongs to the sigma-70 factor family. ECF subfamily.</text>
</comment>
<organism evidence="9 10">
    <name type="scientific">Promicromonospora thailandica</name>
    <dbReference type="NCBI Taxonomy" id="765201"/>
    <lineage>
        <taxon>Bacteria</taxon>
        <taxon>Bacillati</taxon>
        <taxon>Actinomycetota</taxon>
        <taxon>Actinomycetes</taxon>
        <taxon>Micrococcales</taxon>
        <taxon>Promicromonosporaceae</taxon>
        <taxon>Promicromonospora</taxon>
    </lineage>
</organism>